<name>A0A5K7SAF5_9BACT</name>
<sequence length="319" mass="37492">MCFFWWGGISVLVKVNIELTKENFQSVWEYIASEVFKDELKLVDTKTKDIGRAMFISSDPDVFINHDNELAINTDDLQKYRKTETIKKGTQQGISMKIFNYTSSCTFSYQLLPFNEVKKVNLSTPFDSKNTVIDYNPIKFLELKFPKEVCDGIKHSFYASCIHRLVYLNPDLEPSYIYSFLFYTNKYKANPPMEPRSLRRLFEYVYNQTNQEDYVYNNDRVKNFHLNKEVFLTKEDKVSIMNKCNGKIRSNKSITKILEAKAELQYRNEKITQNKVSEISGLGIQTVKKYYMIEDIYDINLMVEEINNQYLGNSGLKIK</sequence>
<organism evidence="1 2">
    <name type="scientific">Aquipluma nitroreducens</name>
    <dbReference type="NCBI Taxonomy" id="2010828"/>
    <lineage>
        <taxon>Bacteria</taxon>
        <taxon>Pseudomonadati</taxon>
        <taxon>Bacteroidota</taxon>
        <taxon>Bacteroidia</taxon>
        <taxon>Marinilabiliales</taxon>
        <taxon>Prolixibacteraceae</taxon>
        <taxon>Aquipluma</taxon>
    </lineage>
</organism>
<evidence type="ECO:0000313" key="2">
    <source>
        <dbReference type="Proteomes" id="UP001193389"/>
    </source>
</evidence>
<dbReference type="KEGG" id="anf:AQPE_2726"/>
<reference evidence="1" key="1">
    <citation type="journal article" date="2020" name="Int. J. Syst. Evol. Microbiol.">
        <title>Aquipluma nitroreducens gen. nov. sp. nov., a novel facultatively anaerobic bacterium isolated from a freshwater lake.</title>
        <authorList>
            <person name="Watanabe M."/>
            <person name="Kojima H."/>
            <person name="Fukui M."/>
        </authorList>
    </citation>
    <scope>NUCLEOTIDE SEQUENCE</scope>
    <source>
        <strain evidence="1">MeG22</strain>
    </source>
</reference>
<dbReference type="RefSeq" id="WP_318346893.1">
    <property type="nucleotide sequence ID" value="NZ_AP018694.1"/>
</dbReference>
<dbReference type="EMBL" id="AP018694">
    <property type="protein sequence ID" value="BBE18563.1"/>
    <property type="molecule type" value="Genomic_DNA"/>
</dbReference>
<dbReference type="AlphaFoldDB" id="A0A5K7SAF5"/>
<protein>
    <submittedName>
        <fullName evidence="1">Uncharacterized protein</fullName>
    </submittedName>
</protein>
<accession>A0A5K7SAF5</accession>
<keyword evidence="2" id="KW-1185">Reference proteome</keyword>
<proteinExistence type="predicted"/>
<evidence type="ECO:0000313" key="1">
    <source>
        <dbReference type="EMBL" id="BBE18563.1"/>
    </source>
</evidence>
<gene>
    <name evidence="1" type="ORF">AQPE_2726</name>
</gene>
<dbReference type="Proteomes" id="UP001193389">
    <property type="component" value="Chromosome"/>
</dbReference>